<comment type="subcellular location">
    <subcellularLocation>
        <location evidence="5">Cell membrane</location>
        <topology evidence="5">Multi-pass membrane protein</topology>
    </subcellularLocation>
</comment>
<keyword evidence="3 5" id="KW-1133">Transmembrane helix</keyword>
<keyword evidence="7" id="KW-1185">Reference proteome</keyword>
<dbReference type="Gene3D" id="1.10.1760.20">
    <property type="match status" value="1"/>
</dbReference>
<evidence type="ECO:0000256" key="5">
    <source>
        <dbReference type="HAMAP-Rule" id="MF_01572"/>
    </source>
</evidence>
<dbReference type="HAMAP" id="MF_01572">
    <property type="entry name" value="UPF0397"/>
    <property type="match status" value="1"/>
</dbReference>
<evidence type="ECO:0000256" key="4">
    <source>
        <dbReference type="ARBA" id="ARBA00023136"/>
    </source>
</evidence>
<organism evidence="6 7">
    <name type="scientific">Butyrivibrio proteoclasticus</name>
    <dbReference type="NCBI Taxonomy" id="43305"/>
    <lineage>
        <taxon>Bacteria</taxon>
        <taxon>Bacillati</taxon>
        <taxon>Bacillota</taxon>
        <taxon>Clostridia</taxon>
        <taxon>Lachnospirales</taxon>
        <taxon>Lachnospiraceae</taxon>
        <taxon>Butyrivibrio</taxon>
    </lineage>
</organism>
<dbReference type="InterPro" id="IPR009825">
    <property type="entry name" value="ECF_substrate-spec-like"/>
</dbReference>
<keyword evidence="2 5" id="KW-0812">Transmembrane</keyword>
<dbReference type="AlphaFoldDB" id="A0A1I5XKM6"/>
<dbReference type="Pfam" id="PF07155">
    <property type="entry name" value="ECF-ribofla_trS"/>
    <property type="match status" value="1"/>
</dbReference>
<dbReference type="OrthoDB" id="4550662at2"/>
<accession>A0A1I5XKM6</accession>
<comment type="similarity">
    <text evidence="5">Belongs to the UPF0397 family.</text>
</comment>
<evidence type="ECO:0000256" key="3">
    <source>
        <dbReference type="ARBA" id="ARBA00022989"/>
    </source>
</evidence>
<name>A0A1I5XKM6_9FIRM</name>
<gene>
    <name evidence="6" type="ORF">SAMN04487928_1344</name>
</gene>
<keyword evidence="4 5" id="KW-0472">Membrane</keyword>
<dbReference type="GO" id="GO:0005886">
    <property type="term" value="C:plasma membrane"/>
    <property type="evidence" value="ECO:0007669"/>
    <property type="project" value="UniProtKB-SubCell"/>
</dbReference>
<evidence type="ECO:0000313" key="7">
    <source>
        <dbReference type="Proteomes" id="UP000182624"/>
    </source>
</evidence>
<keyword evidence="1 5" id="KW-1003">Cell membrane</keyword>
<protein>
    <recommendedName>
        <fullName evidence="5">UPF0397 protein SAMN04487928_1344</fullName>
    </recommendedName>
</protein>
<feature type="transmembrane region" description="Helical" evidence="5">
    <location>
        <begin position="76"/>
        <end position="95"/>
    </location>
</feature>
<evidence type="ECO:0000313" key="6">
    <source>
        <dbReference type="EMBL" id="SFQ32498.1"/>
    </source>
</evidence>
<dbReference type="EMBL" id="FOXO01000034">
    <property type="protein sequence ID" value="SFQ32498.1"/>
    <property type="molecule type" value="Genomic_DNA"/>
</dbReference>
<sequence>MEKKFGIKEVVAMGIGTALFVVLTNVQIPLVIAPNTYLQPRMAIMAFFAAVFGPVVGGVIGLFGHALGDAIFYGSVWWSWVFPEAVVGIVIGLFAKKFAVKEGGFNTTANIISFNVIQVVSNAVAWIVVAPVLDILVYSEPANKVFAQGAFAFLGNVVIIGVLGTILLSVYSGISGKSSDLKMED</sequence>
<dbReference type="Proteomes" id="UP000182624">
    <property type="component" value="Unassembled WGS sequence"/>
</dbReference>
<proteinExistence type="inferred from homology"/>
<dbReference type="PANTHER" id="PTHR37815">
    <property type="entry name" value="UPF0397 PROTEIN BC_2624-RELATED"/>
    <property type="match status" value="1"/>
</dbReference>
<reference evidence="7" key="1">
    <citation type="submission" date="2016-10" db="EMBL/GenBank/DDBJ databases">
        <authorList>
            <person name="Varghese N."/>
            <person name="Submissions S."/>
        </authorList>
    </citation>
    <scope>NUCLEOTIDE SEQUENCE [LARGE SCALE GENOMIC DNA]</scope>
    <source>
        <strain evidence="7">P18</strain>
    </source>
</reference>
<dbReference type="RefSeq" id="WP_074891243.1">
    <property type="nucleotide sequence ID" value="NZ_FOXO01000034.1"/>
</dbReference>
<feature type="transmembrane region" description="Helical" evidence="5">
    <location>
        <begin position="150"/>
        <end position="174"/>
    </location>
</feature>
<feature type="transmembrane region" description="Helical" evidence="5">
    <location>
        <begin position="44"/>
        <end position="64"/>
    </location>
</feature>
<evidence type="ECO:0000256" key="2">
    <source>
        <dbReference type="ARBA" id="ARBA00022692"/>
    </source>
</evidence>
<dbReference type="NCBIfam" id="NF010182">
    <property type="entry name" value="PRK13661.1"/>
    <property type="match status" value="1"/>
</dbReference>
<feature type="transmembrane region" description="Helical" evidence="5">
    <location>
        <begin position="116"/>
        <end position="138"/>
    </location>
</feature>
<evidence type="ECO:0000256" key="1">
    <source>
        <dbReference type="ARBA" id="ARBA00022475"/>
    </source>
</evidence>
<dbReference type="PANTHER" id="PTHR37815:SF3">
    <property type="entry name" value="UPF0397 PROTEIN SPR0429"/>
    <property type="match status" value="1"/>
</dbReference>
<feature type="transmembrane region" description="Helical" evidence="5">
    <location>
        <begin position="12"/>
        <end position="32"/>
    </location>
</feature>
<dbReference type="InterPro" id="IPR022914">
    <property type="entry name" value="UPF0397"/>
</dbReference>